<dbReference type="InterPro" id="IPR039398">
    <property type="entry name" value="Deltex_fam"/>
</dbReference>
<proteinExistence type="inferred from homology"/>
<feature type="non-terminal residue" evidence="5">
    <location>
        <position position="1"/>
    </location>
</feature>
<keyword evidence="2" id="KW-0862">Zinc</keyword>
<keyword evidence="6" id="KW-1185">Reference proteome</keyword>
<feature type="domain" description="WWE" evidence="4">
    <location>
        <begin position="1"/>
        <end position="86"/>
    </location>
</feature>
<evidence type="ECO:0000259" key="4">
    <source>
        <dbReference type="PROSITE" id="PS50918"/>
    </source>
</evidence>
<organism evidence="5 6">
    <name type="scientific">Polyodon spathula</name>
    <name type="common">North American paddlefish</name>
    <name type="synonym">Squalus spathula</name>
    <dbReference type="NCBI Taxonomy" id="7913"/>
    <lineage>
        <taxon>Eukaryota</taxon>
        <taxon>Metazoa</taxon>
        <taxon>Chordata</taxon>
        <taxon>Craniata</taxon>
        <taxon>Vertebrata</taxon>
        <taxon>Euteleostomi</taxon>
        <taxon>Actinopterygii</taxon>
        <taxon>Chondrostei</taxon>
        <taxon>Acipenseriformes</taxon>
        <taxon>Polyodontidae</taxon>
        <taxon>Polyodon</taxon>
    </lineage>
</organism>
<feature type="compositionally biased region" description="Polar residues" evidence="3">
    <location>
        <begin position="43"/>
        <end position="52"/>
    </location>
</feature>
<dbReference type="InterPro" id="IPR004170">
    <property type="entry name" value="WWE_dom"/>
</dbReference>
<protein>
    <recommendedName>
        <fullName evidence="2">E3 ubiquitin-protein ligase</fullName>
        <ecNumber evidence="2">2.3.2.27</ecNumber>
    </recommendedName>
</protein>
<keyword evidence="2" id="KW-0479">Metal-binding</keyword>
<comment type="caution">
    <text evidence="5">The sequence shown here is derived from an EMBL/GenBank/DDBJ whole genome shotgun (WGS) entry which is preliminary data.</text>
</comment>
<dbReference type="EMBL" id="JAAWVQ010126321">
    <property type="protein sequence ID" value="MBN3283383.1"/>
    <property type="molecule type" value="Genomic_DNA"/>
</dbReference>
<evidence type="ECO:0000313" key="5">
    <source>
        <dbReference type="EMBL" id="MBN3283383.1"/>
    </source>
</evidence>
<dbReference type="Proteomes" id="UP001166093">
    <property type="component" value="Unassembled WGS sequence"/>
</dbReference>
<keyword evidence="2" id="KW-0808">Transferase</keyword>
<feature type="compositionally biased region" description="Low complexity" evidence="3">
    <location>
        <begin position="503"/>
        <end position="516"/>
    </location>
</feature>
<comment type="catalytic activity">
    <reaction evidence="2">
        <text>S-ubiquitinyl-[E2 ubiquitin-conjugating enzyme]-L-cysteine + [acceptor protein]-L-lysine = [E2 ubiquitin-conjugating enzyme]-L-cysteine + N(6)-ubiquitinyl-[acceptor protein]-L-lysine.</text>
        <dbReference type="EC" id="2.3.2.27"/>
    </reaction>
</comment>
<keyword evidence="5" id="KW-0436">Ligase</keyword>
<evidence type="ECO:0000256" key="2">
    <source>
        <dbReference type="RuleBase" id="RU367105"/>
    </source>
</evidence>
<gene>
    <name evidence="5" type="primary">Dtx2_1</name>
    <name evidence="5" type="ORF">GTO93_0002798</name>
</gene>
<feature type="non-terminal residue" evidence="5">
    <location>
        <position position="528"/>
    </location>
</feature>
<dbReference type="InterPro" id="IPR018123">
    <property type="entry name" value="WWE-dom_subgr"/>
</dbReference>
<dbReference type="PROSITE" id="PS50918">
    <property type="entry name" value="WWE"/>
    <property type="match status" value="2"/>
</dbReference>
<evidence type="ECO:0000313" key="6">
    <source>
        <dbReference type="Proteomes" id="UP001166093"/>
    </source>
</evidence>
<dbReference type="SUPFAM" id="SSF117839">
    <property type="entry name" value="WWE domain"/>
    <property type="match status" value="2"/>
</dbReference>
<accession>A0ABS2YA99</accession>
<reference evidence="5" key="1">
    <citation type="journal article" date="2021" name="Cell">
        <title>Tracing the genetic footprints of vertebrate landing in non-teleost ray-finned fishes.</title>
        <authorList>
            <person name="Bi X."/>
            <person name="Wang K."/>
            <person name="Yang L."/>
            <person name="Pan H."/>
            <person name="Jiang H."/>
            <person name="Wei Q."/>
            <person name="Fang M."/>
            <person name="Yu H."/>
            <person name="Zhu C."/>
            <person name="Cai Y."/>
            <person name="He Y."/>
            <person name="Gan X."/>
            <person name="Zeng H."/>
            <person name="Yu D."/>
            <person name="Zhu Y."/>
            <person name="Jiang H."/>
            <person name="Qiu Q."/>
            <person name="Yang H."/>
            <person name="Zhang Y.E."/>
            <person name="Wang W."/>
            <person name="Zhu M."/>
            <person name="He S."/>
            <person name="Zhang G."/>
        </authorList>
    </citation>
    <scope>NUCLEOTIDE SEQUENCE</scope>
    <source>
        <strain evidence="5">Pddl_001</strain>
    </source>
</reference>
<comment type="pathway">
    <text evidence="1 2">Protein modification; protein ubiquitination.</text>
</comment>
<dbReference type="Pfam" id="PF02825">
    <property type="entry name" value="WWE"/>
    <property type="match status" value="2"/>
</dbReference>
<dbReference type="InterPro" id="IPR037197">
    <property type="entry name" value="WWE_dom_sf"/>
</dbReference>
<feature type="domain" description="WWE" evidence="4">
    <location>
        <begin position="87"/>
        <end position="163"/>
    </location>
</feature>
<feature type="region of interest" description="Disordered" evidence="3">
    <location>
        <begin position="34"/>
        <end position="53"/>
    </location>
</feature>
<keyword evidence="2" id="KW-0863">Zinc-finger</keyword>
<keyword evidence="2" id="KW-0963">Cytoplasm</keyword>
<dbReference type="EC" id="2.3.2.27" evidence="2"/>
<comment type="similarity">
    <text evidence="2">Belongs to the Deltex family.</text>
</comment>
<dbReference type="PANTHER" id="PTHR12622">
    <property type="entry name" value="DELTEX-RELATED"/>
    <property type="match status" value="1"/>
</dbReference>
<dbReference type="GO" id="GO:0016874">
    <property type="term" value="F:ligase activity"/>
    <property type="evidence" value="ECO:0007669"/>
    <property type="project" value="UniProtKB-KW"/>
</dbReference>
<evidence type="ECO:0000256" key="3">
    <source>
        <dbReference type="SAM" id="MobiDB-lite"/>
    </source>
</evidence>
<name>A0ABS2YA99_POLSP</name>
<comment type="subcellular location">
    <subcellularLocation>
        <location evidence="2">Cytoplasm</location>
    </subcellularLocation>
</comment>
<feature type="region of interest" description="Disordered" evidence="3">
    <location>
        <begin position="501"/>
        <end position="528"/>
    </location>
</feature>
<dbReference type="Gene3D" id="3.30.720.50">
    <property type="match status" value="2"/>
</dbReference>
<evidence type="ECO:0000256" key="1">
    <source>
        <dbReference type="ARBA" id="ARBA00004906"/>
    </source>
</evidence>
<sequence length="528" mass="57005">MVVVWEWQDDLGHWRPYSGQVSGYIEQSLHLQPQLRGHRTGGPPNTSPSTSIPLGYADPSLAPYIIDIPSMKQFRQDTGKMRCVRKTLLPQSSGVARGVTWEWANDQGSWTPYEINVCMLLENSYQSRQQGVDLGQLGYNYLVDLTALAQVNKATSFRRQVRRQVSAPYPPAPGPTASVIHSGPACSCQQCLANSATGPIMSRTRHSFGQAQMSRPVLHGPSRTFAATSGQSGANYSPYPTKRPLSVGNAAWGGPWVPAASAGTFTAAAQPAVSNGLSRVYRVRGEVRVPPNWKKFHSVSEKKSNLAAFYTDYMTQNIAHYLTANQSLFVSGGHEEIAVAITSNWVSQCTEFDSSREEADTKIILHAIKAAEAGADVIAVCSPDTDVIVVTQTSSCCFYTIATPSRPKLHFKLCRQMLFYRFGFLKHFVPVEKHPYPYHTELSGVGCASGEGVLLVTNVASVPLQLNGPGNLNSALAVIRIGQTLLGRIGVSSAGESLARHTPAAPVAGQGPAGRPVCSSELRGPPLL</sequence>
<dbReference type="SMART" id="SM00678">
    <property type="entry name" value="WWE"/>
    <property type="match status" value="2"/>
</dbReference>